<feature type="region of interest" description="Disordered" evidence="1">
    <location>
        <begin position="137"/>
        <end position="158"/>
    </location>
</feature>
<name>A0A9P6M0C7_MORAP</name>
<dbReference type="OrthoDB" id="2400963at2759"/>
<feature type="region of interest" description="Disordered" evidence="1">
    <location>
        <begin position="30"/>
        <end position="71"/>
    </location>
</feature>
<accession>A0A9P6M0C7</accession>
<dbReference type="EMBL" id="JAAAHY010000820">
    <property type="protein sequence ID" value="KAF9956747.1"/>
    <property type="molecule type" value="Genomic_DNA"/>
</dbReference>
<reference evidence="2" key="1">
    <citation type="journal article" date="2020" name="Fungal Divers.">
        <title>Resolving the Mortierellaceae phylogeny through synthesis of multi-gene phylogenetics and phylogenomics.</title>
        <authorList>
            <person name="Vandepol N."/>
            <person name="Liber J."/>
            <person name="Desiro A."/>
            <person name="Na H."/>
            <person name="Kennedy M."/>
            <person name="Barry K."/>
            <person name="Grigoriev I.V."/>
            <person name="Miller A.N."/>
            <person name="O'Donnell K."/>
            <person name="Stajich J.E."/>
            <person name="Bonito G."/>
        </authorList>
    </citation>
    <scope>NUCLEOTIDE SEQUENCE</scope>
    <source>
        <strain evidence="2">CK1249</strain>
    </source>
</reference>
<dbReference type="Proteomes" id="UP000738359">
    <property type="component" value="Unassembled WGS sequence"/>
</dbReference>
<keyword evidence="3" id="KW-1185">Reference proteome</keyword>
<proteinExistence type="predicted"/>
<feature type="compositionally biased region" description="Basic residues" evidence="1">
    <location>
        <begin position="149"/>
        <end position="158"/>
    </location>
</feature>
<gene>
    <name evidence="2" type="ORF">BGZ70_009788</name>
</gene>
<comment type="caution">
    <text evidence="2">The sequence shown here is derived from an EMBL/GenBank/DDBJ whole genome shotgun (WGS) entry which is preliminary data.</text>
</comment>
<sequence>MPSLKLRQVLEGSDVEKALATVSSSIIQDKMDKEHEKLEKNLAQEHKKAKRKQGSSDRAGSSQPQQAPRLQDYCPTGVYVSMVITYPAEVVKFQVVRPDPEPELEGLERVSINIDDSNFPQIFPERHVKFLDRLKRHKRSATEDQAAKSSKRSKRFIP</sequence>
<evidence type="ECO:0000313" key="3">
    <source>
        <dbReference type="Proteomes" id="UP000738359"/>
    </source>
</evidence>
<dbReference type="AlphaFoldDB" id="A0A9P6M0C7"/>
<evidence type="ECO:0000256" key="1">
    <source>
        <dbReference type="SAM" id="MobiDB-lite"/>
    </source>
</evidence>
<feature type="compositionally biased region" description="Basic and acidic residues" evidence="1">
    <location>
        <begin position="30"/>
        <end position="46"/>
    </location>
</feature>
<feature type="compositionally biased region" description="Polar residues" evidence="1">
    <location>
        <begin position="56"/>
        <end position="68"/>
    </location>
</feature>
<organism evidence="2 3">
    <name type="scientific">Mortierella alpina</name>
    <name type="common">Oleaginous fungus</name>
    <name type="synonym">Mortierella renispora</name>
    <dbReference type="NCBI Taxonomy" id="64518"/>
    <lineage>
        <taxon>Eukaryota</taxon>
        <taxon>Fungi</taxon>
        <taxon>Fungi incertae sedis</taxon>
        <taxon>Mucoromycota</taxon>
        <taxon>Mortierellomycotina</taxon>
        <taxon>Mortierellomycetes</taxon>
        <taxon>Mortierellales</taxon>
        <taxon>Mortierellaceae</taxon>
        <taxon>Mortierella</taxon>
    </lineage>
</organism>
<evidence type="ECO:0000313" key="2">
    <source>
        <dbReference type="EMBL" id="KAF9956747.1"/>
    </source>
</evidence>
<protein>
    <submittedName>
        <fullName evidence="2">Uncharacterized protein</fullName>
    </submittedName>
</protein>